<dbReference type="InterPro" id="IPR001478">
    <property type="entry name" value="PDZ"/>
</dbReference>
<keyword evidence="4 6" id="KW-0862">Zinc</keyword>
<keyword evidence="7" id="KW-0732">Signal</keyword>
<dbReference type="Proteomes" id="UP000218327">
    <property type="component" value="Unassembled WGS sequence"/>
</dbReference>
<keyword evidence="1 6" id="KW-0645">Protease</keyword>
<evidence type="ECO:0000259" key="9">
    <source>
        <dbReference type="Pfam" id="PF13180"/>
    </source>
</evidence>
<evidence type="ECO:0000256" key="4">
    <source>
        <dbReference type="ARBA" id="ARBA00022833"/>
    </source>
</evidence>
<dbReference type="EMBL" id="NVVJ01000022">
    <property type="protein sequence ID" value="PCJ24853.1"/>
    <property type="molecule type" value="Genomic_DNA"/>
</dbReference>
<name>A0A2A5AZZ6_9GAMM</name>
<evidence type="ECO:0000256" key="5">
    <source>
        <dbReference type="ARBA" id="ARBA00023049"/>
    </source>
</evidence>
<accession>A0A2A5AZZ6</accession>
<evidence type="ECO:0000313" key="10">
    <source>
        <dbReference type="EMBL" id="PCJ24853.1"/>
    </source>
</evidence>
<comment type="cofactor">
    <cofactor evidence="6">
        <name>Zn(2+)</name>
        <dbReference type="ChEBI" id="CHEBI:29105"/>
    </cofactor>
    <text evidence="6">Binds 1 zinc ion per subunit.</text>
</comment>
<keyword evidence="2" id="KW-0479">Metal-binding</keyword>
<evidence type="ECO:0000256" key="1">
    <source>
        <dbReference type="ARBA" id="ARBA00022670"/>
    </source>
</evidence>
<organism evidence="10 11">
    <name type="scientific">SAR86 cluster bacterium</name>
    <dbReference type="NCBI Taxonomy" id="2030880"/>
    <lineage>
        <taxon>Bacteria</taxon>
        <taxon>Pseudomonadati</taxon>
        <taxon>Pseudomonadota</taxon>
        <taxon>Gammaproteobacteria</taxon>
        <taxon>SAR86 cluster</taxon>
    </lineage>
</organism>
<evidence type="ECO:0000256" key="6">
    <source>
        <dbReference type="RuleBase" id="RU003983"/>
    </source>
</evidence>
<reference evidence="11" key="1">
    <citation type="submission" date="2017-08" db="EMBL/GenBank/DDBJ databases">
        <title>A dynamic microbial community with high functional redundancy inhabits the cold, oxic subseafloor aquifer.</title>
        <authorList>
            <person name="Tully B.J."/>
            <person name="Wheat C.G."/>
            <person name="Glazer B.T."/>
            <person name="Huber J.A."/>
        </authorList>
    </citation>
    <scope>NUCLEOTIDE SEQUENCE [LARGE SCALE GENOMIC DNA]</scope>
</reference>
<dbReference type="AlphaFoldDB" id="A0A2A5AZZ6"/>
<dbReference type="InterPro" id="IPR001915">
    <property type="entry name" value="Peptidase_M48"/>
</dbReference>
<dbReference type="GO" id="GO:0046872">
    <property type="term" value="F:metal ion binding"/>
    <property type="evidence" value="ECO:0007669"/>
    <property type="project" value="UniProtKB-KW"/>
</dbReference>
<feature type="signal peptide" evidence="7">
    <location>
        <begin position="1"/>
        <end position="22"/>
    </location>
</feature>
<dbReference type="SUPFAM" id="SSF50156">
    <property type="entry name" value="PDZ domain-like"/>
    <property type="match status" value="1"/>
</dbReference>
<feature type="chain" id="PRO_5012224294" description="PDZ domain-containing protein" evidence="7">
    <location>
        <begin position="23"/>
        <end position="353"/>
    </location>
</feature>
<evidence type="ECO:0000256" key="7">
    <source>
        <dbReference type="SAM" id="SignalP"/>
    </source>
</evidence>
<evidence type="ECO:0000256" key="3">
    <source>
        <dbReference type="ARBA" id="ARBA00022801"/>
    </source>
</evidence>
<dbReference type="CDD" id="cd07342">
    <property type="entry name" value="M48C_Oma1_like"/>
    <property type="match status" value="1"/>
</dbReference>
<feature type="domain" description="PDZ" evidence="9">
    <location>
        <begin position="100"/>
        <end position="176"/>
    </location>
</feature>
<comment type="similarity">
    <text evidence="6">Belongs to the peptidase M48 family.</text>
</comment>
<feature type="domain" description="Peptidase M48" evidence="8">
    <location>
        <begin position="184"/>
        <end position="331"/>
    </location>
</feature>
<dbReference type="PANTHER" id="PTHR22726:SF1">
    <property type="entry name" value="METALLOENDOPEPTIDASE OMA1, MITOCHONDRIAL"/>
    <property type="match status" value="1"/>
</dbReference>
<dbReference type="Pfam" id="PF13180">
    <property type="entry name" value="PDZ_2"/>
    <property type="match status" value="1"/>
</dbReference>
<dbReference type="GO" id="GO:0004222">
    <property type="term" value="F:metalloendopeptidase activity"/>
    <property type="evidence" value="ECO:0007669"/>
    <property type="project" value="InterPro"/>
</dbReference>
<dbReference type="GO" id="GO:0016020">
    <property type="term" value="C:membrane"/>
    <property type="evidence" value="ECO:0007669"/>
    <property type="project" value="TreeGrafter"/>
</dbReference>
<gene>
    <name evidence="10" type="ORF">COA96_08440</name>
</gene>
<evidence type="ECO:0000259" key="8">
    <source>
        <dbReference type="Pfam" id="PF01435"/>
    </source>
</evidence>
<protein>
    <recommendedName>
        <fullName evidence="12">PDZ domain-containing protein</fullName>
    </recommendedName>
</protein>
<dbReference type="Pfam" id="PF01435">
    <property type="entry name" value="Peptidase_M48"/>
    <property type="match status" value="1"/>
</dbReference>
<dbReference type="PANTHER" id="PTHR22726">
    <property type="entry name" value="METALLOENDOPEPTIDASE OMA1"/>
    <property type="match status" value="1"/>
</dbReference>
<dbReference type="GO" id="GO:0051603">
    <property type="term" value="P:proteolysis involved in protein catabolic process"/>
    <property type="evidence" value="ECO:0007669"/>
    <property type="project" value="TreeGrafter"/>
</dbReference>
<evidence type="ECO:0008006" key="12">
    <source>
        <dbReference type="Google" id="ProtNLM"/>
    </source>
</evidence>
<dbReference type="InterPro" id="IPR036034">
    <property type="entry name" value="PDZ_sf"/>
</dbReference>
<sequence length="353" mass="38309">MLRKLVTGSLFFLLLLAGCATTVTPRPEIEGRALLEERNIQRKIALEQNIKDSSRIQDVGFPLLQAAVSFCGPNVVESIGLDVATSYDFEESFQRAAQEALATSASVTVMNAIDGGPSAVAGIQSKDTILAVNGNPIVTGANASAIFSNLLKEELDSNDSIVLSIDREGASIDFEVSSVDVCDYNISLVLTDDLNAYADGSNVYITRRMLRFTDSDKELALVIAHELAHNIMNHVRKRRQNYSLGLLVDLAARSQGIDTSGLFRDMTADAYSQAFEAEADYVGMYILARTGMDLDGAIYFWRRMAVESPSNIDSHSSSHPATAERFLALEQAIVEIAEKKAAGISLNPETKSD</sequence>
<comment type="caution">
    <text evidence="10">The sequence shown here is derived from an EMBL/GenBank/DDBJ whole genome shotgun (WGS) entry which is preliminary data.</text>
</comment>
<evidence type="ECO:0000313" key="11">
    <source>
        <dbReference type="Proteomes" id="UP000218327"/>
    </source>
</evidence>
<dbReference type="InterPro" id="IPR051156">
    <property type="entry name" value="Mito/Outer_Membr_Metalloprot"/>
</dbReference>
<keyword evidence="5 6" id="KW-0482">Metalloprotease</keyword>
<evidence type="ECO:0000256" key="2">
    <source>
        <dbReference type="ARBA" id="ARBA00022723"/>
    </source>
</evidence>
<dbReference type="Gene3D" id="2.30.42.10">
    <property type="match status" value="1"/>
</dbReference>
<keyword evidence="3 6" id="KW-0378">Hydrolase</keyword>
<proteinExistence type="inferred from homology"/>
<dbReference type="Gene3D" id="3.30.2010.10">
    <property type="entry name" value="Metalloproteases ('zincins'), catalytic domain"/>
    <property type="match status" value="1"/>
</dbReference>
<dbReference type="PROSITE" id="PS51257">
    <property type="entry name" value="PROKAR_LIPOPROTEIN"/>
    <property type="match status" value="1"/>
</dbReference>